<dbReference type="Proteomes" id="UP000294984">
    <property type="component" value="Genome"/>
</dbReference>
<feature type="repeat" description="ANK" evidence="3">
    <location>
        <begin position="148"/>
        <end position="182"/>
    </location>
</feature>
<dbReference type="InterPro" id="IPR036770">
    <property type="entry name" value="Ankyrin_rpt-contain_sf"/>
</dbReference>
<name>A0A481N2J0_9POXV</name>
<reference evidence="8 9" key="1">
    <citation type="journal article" date="2019" name="J. Virol.">
        <title>Punctuated evolution of myxoma virus: rapid and disjunct evolution of a recent viral lineage in Australia.</title>
        <authorList>
            <person name="Eden J.-S."/>
            <person name="Kerr P.J."/>
            <person name="Holmes E.C."/>
        </authorList>
    </citation>
    <scope>NUCLEOTIDE SEQUENCE [LARGE SCALE GENOMIC DNA]</scope>
    <source>
        <strain evidence="7">Aust/ACT/Mulligans Flat</strain>
        <strain evidence="6">Aust/ACT/Mulligans Flat/04-2013/1</strain>
        <strain evidence="5">Aust/ACT/Mulligans Flat/04-2013/2</strain>
    </source>
</reference>
<accession>A0A481N2J0</accession>
<dbReference type="PANTHER" id="PTHR24126">
    <property type="entry name" value="ANKYRIN REPEAT, PH AND SEC7 DOMAIN CONTAINING PROTEIN SECG-RELATED"/>
    <property type="match status" value="1"/>
</dbReference>
<keyword evidence="1" id="KW-0677">Repeat</keyword>
<dbReference type="InterPro" id="IPR002110">
    <property type="entry name" value="Ankyrin_rpt"/>
</dbReference>
<evidence type="ECO:0000313" key="7">
    <source>
        <dbReference type="EMBL" id="QAV36826.1"/>
    </source>
</evidence>
<dbReference type="InterPro" id="IPR018272">
    <property type="entry name" value="PRANC_domain"/>
</dbReference>
<feature type="domain" description="PRANC" evidence="4">
    <location>
        <begin position="571"/>
        <end position="663"/>
    </location>
</feature>
<dbReference type="PROSITE" id="PS50088">
    <property type="entry name" value="ANK_REPEAT"/>
    <property type="match status" value="2"/>
</dbReference>
<proteinExistence type="predicted"/>
<keyword evidence="2 3" id="KW-0040">ANK repeat</keyword>
<dbReference type="Proteomes" id="UP000292322">
    <property type="component" value="Segment"/>
</dbReference>
<evidence type="ECO:0000256" key="2">
    <source>
        <dbReference type="ARBA" id="ARBA00023043"/>
    </source>
</evidence>
<dbReference type="EMBL" id="MK388107">
    <property type="protein sequence ID" value="QAV36826.1"/>
    <property type="molecule type" value="Genomic_DNA"/>
</dbReference>
<sequence>MDHVSYYIVLMKSKRITVSSIRTALNHAHSPFLMEVSSYKRRVVEDYLKKKYVKAAVLKTLLDTGACLPEEAVTDAMTIYLTNQRVKYNARAVIRVLDVLFEYGAILSNVGGNTHPLLYFIMNKKLAQMPILEYFLQRRANLTVTSAEGFNLLHLYLKLPYPKLNIIKLLLDNGVDINAKTRTHQYMPLHIYLMHPRLDKKVVEFLLRNGADADYGWYATPLGTLYSHCVSFKLIKKITAKLLEYGADMESLAIASGHTAIMSYLVSSHAASIRPEYVSYMIECGANINRCTSYEGYTPLILYIIRGLYIESNMILHMIDCGADPLATSGDDTILHYYLKRYVISEDIIDVLLSTGIDVNAINDQFHTPLHMYLNRPSDNVCFSIIQYMIDRGAATARLSRTIFMESLLETFLKRNRQYLKSTVDVVNYLLTIYPINEPDACGFTPLLSAIYAVNLNFFNYFIELGADVNAVSVFGDTCVTLAVATNHTYFLTAVLNHKPSEQTMRRTLEYFMDKELVTDKQYKLIGKCITYAFTLDPCMYKDFGYISVDFKRVVDVCEEDIISMKHDVLDKVSVYDLVFGKNNTMPMRYVRDYRVTRYMNSVIYGGRVKTIINNSVERDKQMRNILIALEVYCRNTLWHTLPVEIRAHIVDKLPSHEVRTLAENLTVFKREKLI</sequence>
<dbReference type="Proteomes" id="UP000291536">
    <property type="component" value="Genome"/>
</dbReference>
<evidence type="ECO:0000313" key="8">
    <source>
        <dbReference type="Proteomes" id="UP000291536"/>
    </source>
</evidence>
<protein>
    <submittedName>
        <fullName evidence="6">M148R</fullName>
    </submittedName>
</protein>
<evidence type="ECO:0000256" key="1">
    <source>
        <dbReference type="ARBA" id="ARBA00022737"/>
    </source>
</evidence>
<evidence type="ECO:0000259" key="4">
    <source>
        <dbReference type="Pfam" id="PF09372"/>
    </source>
</evidence>
<dbReference type="EMBL" id="MK388093">
    <property type="protein sequence ID" value="QAV34460.1"/>
    <property type="molecule type" value="Genomic_DNA"/>
</dbReference>
<dbReference type="SUPFAM" id="SSF48403">
    <property type="entry name" value="Ankyrin repeat"/>
    <property type="match status" value="1"/>
</dbReference>
<evidence type="ECO:0000313" key="9">
    <source>
        <dbReference type="Proteomes" id="UP000292322"/>
    </source>
</evidence>
<evidence type="ECO:0000313" key="6">
    <source>
        <dbReference type="EMBL" id="QAV34798.1"/>
    </source>
</evidence>
<dbReference type="Gene3D" id="1.25.40.20">
    <property type="entry name" value="Ankyrin repeat-containing domain"/>
    <property type="match status" value="3"/>
</dbReference>
<dbReference type="Pfam" id="PF09372">
    <property type="entry name" value="PRANC"/>
    <property type="match status" value="1"/>
</dbReference>
<dbReference type="SMART" id="SM00248">
    <property type="entry name" value="ANK"/>
    <property type="match status" value="9"/>
</dbReference>
<dbReference type="PANTHER" id="PTHR24126:SF14">
    <property type="entry name" value="ANK_REP_REGION DOMAIN-CONTAINING PROTEIN"/>
    <property type="match status" value="1"/>
</dbReference>
<feature type="repeat" description="ANK" evidence="3">
    <location>
        <begin position="442"/>
        <end position="474"/>
    </location>
</feature>
<evidence type="ECO:0000313" key="5">
    <source>
        <dbReference type="EMBL" id="QAV34460.1"/>
    </source>
</evidence>
<evidence type="ECO:0000256" key="3">
    <source>
        <dbReference type="PROSITE-ProRule" id="PRU00023"/>
    </source>
</evidence>
<dbReference type="EMBL" id="MK388095">
    <property type="protein sequence ID" value="QAV34798.1"/>
    <property type="molecule type" value="Genomic_DNA"/>
</dbReference>
<organism evidence="6 8">
    <name type="scientific">Myxoma virus</name>
    <dbReference type="NCBI Taxonomy" id="10273"/>
    <lineage>
        <taxon>Viruses</taxon>
        <taxon>Varidnaviria</taxon>
        <taxon>Bamfordvirae</taxon>
        <taxon>Nucleocytoviricota</taxon>
        <taxon>Pokkesviricetes</taxon>
        <taxon>Chitovirales</taxon>
        <taxon>Poxviridae</taxon>
        <taxon>Chordopoxvirinae</taxon>
        <taxon>Leporipoxvirus</taxon>
        <taxon>Leporipoxvirus myxoma</taxon>
    </lineage>
</organism>
<gene>
    <name evidence="6" type="primary">m148R</name>
</gene>